<dbReference type="Gene3D" id="3.20.20.100">
    <property type="entry name" value="NADP-dependent oxidoreductase domain"/>
    <property type="match status" value="1"/>
</dbReference>
<reference evidence="2 3" key="1">
    <citation type="journal article" date="2013" name="Genome Biol.">
        <title>Genome of Acanthamoeba castellanii highlights extensive lateral gene transfer and early evolution of tyrosine kinase signaling.</title>
        <authorList>
            <person name="Clarke M."/>
            <person name="Lohan A.J."/>
            <person name="Liu B."/>
            <person name="Lagkouvardos I."/>
            <person name="Roy S."/>
            <person name="Zafar N."/>
            <person name="Bertelli C."/>
            <person name="Schilde C."/>
            <person name="Kianianmomeni A."/>
            <person name="Burglin T.R."/>
            <person name="Frech C."/>
            <person name="Turcotte B."/>
            <person name="Kopec K.O."/>
            <person name="Synnott J.M."/>
            <person name="Choo C."/>
            <person name="Paponov I."/>
            <person name="Finkler A."/>
            <person name="Soon Heng Tan C."/>
            <person name="Hutchins A.P."/>
            <person name="Weinmeier T."/>
            <person name="Rattei T."/>
            <person name="Chu J.S."/>
            <person name="Gimenez G."/>
            <person name="Irimia M."/>
            <person name="Rigden D.J."/>
            <person name="Fitzpatrick D.A."/>
            <person name="Lorenzo-Morales J."/>
            <person name="Bateman A."/>
            <person name="Chiu C.H."/>
            <person name="Tang P."/>
            <person name="Hegemann P."/>
            <person name="Fromm H."/>
            <person name="Raoult D."/>
            <person name="Greub G."/>
            <person name="Miranda-Saavedra D."/>
            <person name="Chen N."/>
            <person name="Nash P."/>
            <person name="Ginger M.L."/>
            <person name="Horn M."/>
            <person name="Schaap P."/>
            <person name="Caler L."/>
            <person name="Loftus B."/>
        </authorList>
    </citation>
    <scope>NUCLEOTIDE SEQUENCE [LARGE SCALE GENOMIC DNA]</scope>
    <source>
        <strain evidence="2 3">Neff</strain>
    </source>
</reference>
<evidence type="ECO:0000313" key="3">
    <source>
        <dbReference type="Proteomes" id="UP000011083"/>
    </source>
</evidence>
<dbReference type="RefSeq" id="XP_004339560.1">
    <property type="nucleotide sequence ID" value="XM_004339512.1"/>
</dbReference>
<feature type="domain" description="NADP-dependent oxidoreductase" evidence="1">
    <location>
        <begin position="33"/>
        <end position="252"/>
    </location>
</feature>
<evidence type="ECO:0000313" key="2">
    <source>
        <dbReference type="EMBL" id="ELR17547.1"/>
    </source>
</evidence>
<dbReference type="KEGG" id="acan:ACA1_063110"/>
<dbReference type="CDD" id="cd19099">
    <property type="entry name" value="AKR_unchar"/>
    <property type="match status" value="1"/>
</dbReference>
<gene>
    <name evidence="2" type="ORF">ACA1_063110</name>
</gene>
<dbReference type="InterPro" id="IPR023210">
    <property type="entry name" value="NADP_OxRdtase_dom"/>
</dbReference>
<protein>
    <submittedName>
        <fullName evidence="2">Oxidoreductase, aldo/keto reductase superfamily protein</fullName>
    </submittedName>
</protein>
<dbReference type="GO" id="GO:0005829">
    <property type="term" value="C:cytosol"/>
    <property type="evidence" value="ECO:0007669"/>
    <property type="project" value="TreeGrafter"/>
</dbReference>
<dbReference type="AlphaFoldDB" id="L8GX69"/>
<dbReference type="EMBL" id="KB007974">
    <property type="protein sequence ID" value="ELR17547.1"/>
    <property type="molecule type" value="Genomic_DNA"/>
</dbReference>
<dbReference type="PANTHER" id="PTHR42686">
    <property type="entry name" value="GH17980P-RELATED"/>
    <property type="match status" value="1"/>
</dbReference>
<dbReference type="STRING" id="1257118.L8GX69"/>
<dbReference type="Pfam" id="PF00248">
    <property type="entry name" value="Aldo_ket_red"/>
    <property type="match status" value="1"/>
</dbReference>
<dbReference type="GO" id="GO:0016491">
    <property type="term" value="F:oxidoreductase activity"/>
    <property type="evidence" value="ECO:0007669"/>
    <property type="project" value="InterPro"/>
</dbReference>
<dbReference type="InterPro" id="IPR036812">
    <property type="entry name" value="NAD(P)_OxRdtase_dom_sf"/>
</dbReference>
<keyword evidence="3" id="KW-1185">Reference proteome</keyword>
<dbReference type="VEuPathDB" id="AmoebaDB:ACA1_063110"/>
<sequence>MSLGSKLPFRLVPRTQWSLAPFGFGGYRVSARTSSHRSALKKAIRLGCNVVDTSSIYSDGDSELLFGQVVRELVDKEDIKREEVVIITKAGYLSEKAEHNRSSAPSYSDKDVDHVSPGLDYSLSPRVLEDQISASLERLGMERVDLLMLHNPEQLLEVHPHLGPAFYELVSKAFAHLEKEVQRGRIQYYGVSSNTLAVPSSSPDHVCVDKLVQAANSVSEKNALAAVQYPFNLIESEVLTEGVSAKAKAHGLIRFSNRPLNAVYEGKLQRIATFPSHDGTPPTSGTDKDLVQLLKEAFDYAIHLEKNYPGADKASLPPASDYAWAQILAHNQATLGTIDRWVNALESTILPSYEPAIARLEDHAQLRSWGDKYRVAIARLFERFTWVNEANASKNSEQLTLAADATWPELNERGMATLSQKALLAARSSDVADCVLVGMRRATYVREVLLNVGPSAAVDTASDPARYAQFAAELQKAKAGP</sequence>
<dbReference type="InterPro" id="IPR020471">
    <property type="entry name" value="AKR"/>
</dbReference>
<accession>L8GX69</accession>
<dbReference type="Proteomes" id="UP000011083">
    <property type="component" value="Unassembled WGS sequence"/>
</dbReference>
<dbReference type="OrthoDB" id="48988at2759"/>
<dbReference type="GeneID" id="14918255"/>
<organism evidence="2 3">
    <name type="scientific">Acanthamoeba castellanii (strain ATCC 30010 / Neff)</name>
    <dbReference type="NCBI Taxonomy" id="1257118"/>
    <lineage>
        <taxon>Eukaryota</taxon>
        <taxon>Amoebozoa</taxon>
        <taxon>Discosea</taxon>
        <taxon>Longamoebia</taxon>
        <taxon>Centramoebida</taxon>
        <taxon>Acanthamoebidae</taxon>
        <taxon>Acanthamoeba</taxon>
    </lineage>
</organism>
<dbReference type="OMA" id="HIMNSWG"/>
<dbReference type="SUPFAM" id="SSF51430">
    <property type="entry name" value="NAD(P)-linked oxidoreductase"/>
    <property type="match status" value="1"/>
</dbReference>
<proteinExistence type="predicted"/>
<dbReference type="PANTHER" id="PTHR42686:SF1">
    <property type="entry name" value="GH17980P-RELATED"/>
    <property type="match status" value="1"/>
</dbReference>
<evidence type="ECO:0000259" key="1">
    <source>
        <dbReference type="Pfam" id="PF00248"/>
    </source>
</evidence>
<name>L8GX69_ACACF</name>